<organism evidence="2 3">
    <name type="scientific">Hibiscus trionum</name>
    <name type="common">Flower of an hour</name>
    <dbReference type="NCBI Taxonomy" id="183268"/>
    <lineage>
        <taxon>Eukaryota</taxon>
        <taxon>Viridiplantae</taxon>
        <taxon>Streptophyta</taxon>
        <taxon>Embryophyta</taxon>
        <taxon>Tracheophyta</taxon>
        <taxon>Spermatophyta</taxon>
        <taxon>Magnoliopsida</taxon>
        <taxon>eudicotyledons</taxon>
        <taxon>Gunneridae</taxon>
        <taxon>Pentapetalae</taxon>
        <taxon>rosids</taxon>
        <taxon>malvids</taxon>
        <taxon>Malvales</taxon>
        <taxon>Malvaceae</taxon>
        <taxon>Malvoideae</taxon>
        <taxon>Hibiscus</taxon>
    </lineage>
</organism>
<protein>
    <recommendedName>
        <fullName evidence="1">RNase H type-1 domain-containing protein</fullName>
    </recommendedName>
</protein>
<reference evidence="2" key="1">
    <citation type="submission" date="2023-05" db="EMBL/GenBank/DDBJ databases">
        <title>Genome and transcriptome analyses reveal genes involved in the formation of fine ridges on petal epidermal cells in Hibiscus trionum.</title>
        <authorList>
            <person name="Koshimizu S."/>
            <person name="Masuda S."/>
            <person name="Ishii T."/>
            <person name="Shirasu K."/>
            <person name="Hoshino A."/>
            <person name="Arita M."/>
        </authorList>
    </citation>
    <scope>NUCLEOTIDE SEQUENCE</scope>
    <source>
        <strain evidence="2">Hamamatsu line</strain>
    </source>
</reference>
<evidence type="ECO:0000259" key="1">
    <source>
        <dbReference type="Pfam" id="PF13456"/>
    </source>
</evidence>
<dbReference type="InterPro" id="IPR012337">
    <property type="entry name" value="RNaseH-like_sf"/>
</dbReference>
<dbReference type="InterPro" id="IPR036397">
    <property type="entry name" value="RNaseH_sf"/>
</dbReference>
<dbReference type="SUPFAM" id="SSF53098">
    <property type="entry name" value="Ribonuclease H-like"/>
    <property type="match status" value="1"/>
</dbReference>
<gene>
    <name evidence="2" type="ORF">HRI_001908600</name>
</gene>
<dbReference type="InterPro" id="IPR044730">
    <property type="entry name" value="RNase_H-like_dom_plant"/>
</dbReference>
<name>A0A9W7HRW6_HIBTR</name>
<evidence type="ECO:0000313" key="2">
    <source>
        <dbReference type="EMBL" id="GMI82393.1"/>
    </source>
</evidence>
<dbReference type="Proteomes" id="UP001165190">
    <property type="component" value="Unassembled WGS sequence"/>
</dbReference>
<dbReference type="GO" id="GO:0004523">
    <property type="term" value="F:RNA-DNA hybrid ribonuclease activity"/>
    <property type="evidence" value="ECO:0007669"/>
    <property type="project" value="InterPro"/>
</dbReference>
<dbReference type="EMBL" id="BSYR01000019">
    <property type="protein sequence ID" value="GMI82393.1"/>
    <property type="molecule type" value="Genomic_DNA"/>
</dbReference>
<comment type="caution">
    <text evidence="2">The sequence shown here is derived from an EMBL/GenBank/DDBJ whole genome shotgun (WGS) entry which is preliminary data.</text>
</comment>
<dbReference type="CDD" id="cd06222">
    <property type="entry name" value="RNase_H_like"/>
    <property type="match status" value="1"/>
</dbReference>
<keyword evidence="3" id="KW-1185">Reference proteome</keyword>
<proteinExistence type="predicted"/>
<dbReference type="Pfam" id="PF13456">
    <property type="entry name" value="RVT_3"/>
    <property type="match status" value="1"/>
</dbReference>
<feature type="domain" description="RNase H type-1" evidence="1">
    <location>
        <begin position="27"/>
        <end position="111"/>
    </location>
</feature>
<accession>A0A9W7HRW6</accession>
<dbReference type="PANTHER" id="PTHR47723:SF23">
    <property type="entry name" value="REVERSE TRANSCRIPTASE-LIKE PROTEIN"/>
    <property type="match status" value="1"/>
</dbReference>
<sequence length="147" mass="17046">MMLAFCNIFRCHRLIQNPVRLLRGWRATSIIAELPALRRGLELVLENGWTDLWLEGDAKTLIDIIVRGRQVKCAEPQRCVSHISSIIPDLNNCVVTHIYRQGNRAAHKFAQIGHQLDKPRIWWHIPPNEVECIVDEDAEGKIILRRR</sequence>
<dbReference type="PANTHER" id="PTHR47723">
    <property type="entry name" value="OS05G0353850 PROTEIN"/>
    <property type="match status" value="1"/>
</dbReference>
<dbReference type="InterPro" id="IPR053151">
    <property type="entry name" value="RNase_H-like"/>
</dbReference>
<dbReference type="OrthoDB" id="1752172at2759"/>
<dbReference type="Gene3D" id="3.30.420.10">
    <property type="entry name" value="Ribonuclease H-like superfamily/Ribonuclease H"/>
    <property type="match status" value="1"/>
</dbReference>
<evidence type="ECO:0000313" key="3">
    <source>
        <dbReference type="Proteomes" id="UP001165190"/>
    </source>
</evidence>
<dbReference type="AlphaFoldDB" id="A0A9W7HRW6"/>
<dbReference type="GO" id="GO:0003676">
    <property type="term" value="F:nucleic acid binding"/>
    <property type="evidence" value="ECO:0007669"/>
    <property type="project" value="InterPro"/>
</dbReference>
<dbReference type="InterPro" id="IPR002156">
    <property type="entry name" value="RNaseH_domain"/>
</dbReference>